<proteinExistence type="predicted"/>
<evidence type="ECO:0000313" key="2">
    <source>
        <dbReference type="EMBL" id="EFQ36728.1"/>
    </source>
</evidence>
<dbReference type="VEuPathDB" id="FungiDB:GLRG_11875"/>
<name>E3R0U0_COLGM</name>
<dbReference type="PANTHER" id="PTHR33112:SF10">
    <property type="entry name" value="TOL"/>
    <property type="match status" value="1"/>
</dbReference>
<feature type="domain" description="Heterokaryon incompatibility" evidence="1">
    <location>
        <begin position="66"/>
        <end position="180"/>
    </location>
</feature>
<dbReference type="PANTHER" id="PTHR33112">
    <property type="entry name" value="DOMAIN PROTEIN, PUTATIVE-RELATED"/>
    <property type="match status" value="1"/>
</dbReference>
<evidence type="ECO:0000313" key="3">
    <source>
        <dbReference type="Proteomes" id="UP000008782"/>
    </source>
</evidence>
<organism evidence="3">
    <name type="scientific">Colletotrichum graminicola (strain M1.001 / M2 / FGSC 10212)</name>
    <name type="common">Maize anthracnose fungus</name>
    <name type="synonym">Glomerella graminicola</name>
    <dbReference type="NCBI Taxonomy" id="645133"/>
    <lineage>
        <taxon>Eukaryota</taxon>
        <taxon>Fungi</taxon>
        <taxon>Dikarya</taxon>
        <taxon>Ascomycota</taxon>
        <taxon>Pezizomycotina</taxon>
        <taxon>Sordariomycetes</taxon>
        <taxon>Hypocreomycetidae</taxon>
        <taxon>Glomerellales</taxon>
        <taxon>Glomerellaceae</taxon>
        <taxon>Colletotrichum</taxon>
        <taxon>Colletotrichum graminicola species complex</taxon>
    </lineage>
</organism>
<dbReference type="GeneID" id="24417238"/>
<dbReference type="Proteomes" id="UP000008782">
    <property type="component" value="Unassembled WGS sequence"/>
</dbReference>
<dbReference type="InterPro" id="IPR010730">
    <property type="entry name" value="HET"/>
</dbReference>
<dbReference type="eggNOG" id="ENOG502SKXB">
    <property type="taxonomic scope" value="Eukaryota"/>
</dbReference>
<dbReference type="HOGENOM" id="CLU_002639_4_2_1"/>
<evidence type="ECO:0000259" key="1">
    <source>
        <dbReference type="Pfam" id="PF06985"/>
    </source>
</evidence>
<accession>E3R0U0</accession>
<dbReference type="STRING" id="645133.E3R0U0"/>
<keyword evidence="3" id="KW-1185">Reference proteome</keyword>
<sequence>MLGPIPNNKVESFGLRTDCEALKAQMKSWLEGCVASHPECKALPSISDYMPTRVLDIGSSDEKKHYMTMSHCWGKNKFVELTAANFTRFITEGVTWKDAPWASQDDIYSNKNFLEGIEITRELGIQYICIDSLYIFQHDEKDWNIEAKLMHKVYRNSYCNLGAVDLEDSHRGLFGDRNCDVLLSRYVPRKRMLSPRLLQFGRGQIFWVCATISACKALPAGLLLPLDTKAAVDRH</sequence>
<reference evidence="3" key="1">
    <citation type="journal article" date="2012" name="Nat. Genet.">
        <title>Lifestyle transitions in plant pathogenic Colletotrichum fungi deciphered by genome and transcriptome analyses.</title>
        <authorList>
            <person name="O'Connell R.J."/>
            <person name="Thon M.R."/>
            <person name="Hacquard S."/>
            <person name="Amyotte S.G."/>
            <person name="Kleemann J."/>
            <person name="Torres M.F."/>
            <person name="Damm U."/>
            <person name="Buiate E.A."/>
            <person name="Epstein L."/>
            <person name="Alkan N."/>
            <person name="Altmueller J."/>
            <person name="Alvarado-Balderrama L."/>
            <person name="Bauser C.A."/>
            <person name="Becker C."/>
            <person name="Birren B.W."/>
            <person name="Chen Z."/>
            <person name="Choi J."/>
            <person name="Crouch J.A."/>
            <person name="Duvick J.P."/>
            <person name="Farman M.A."/>
            <person name="Gan P."/>
            <person name="Heiman D."/>
            <person name="Henrissat B."/>
            <person name="Howard R.J."/>
            <person name="Kabbage M."/>
            <person name="Koch C."/>
            <person name="Kracher B."/>
            <person name="Kubo Y."/>
            <person name="Law A.D."/>
            <person name="Lebrun M.-H."/>
            <person name="Lee Y.-H."/>
            <person name="Miyara I."/>
            <person name="Moore N."/>
            <person name="Neumann U."/>
            <person name="Nordstroem K."/>
            <person name="Panaccione D.G."/>
            <person name="Panstruga R."/>
            <person name="Place M."/>
            <person name="Proctor R.H."/>
            <person name="Prusky D."/>
            <person name="Rech G."/>
            <person name="Reinhardt R."/>
            <person name="Rollins J.A."/>
            <person name="Rounsley S."/>
            <person name="Schardl C.L."/>
            <person name="Schwartz D.C."/>
            <person name="Shenoy N."/>
            <person name="Shirasu K."/>
            <person name="Sikhakolli U.R."/>
            <person name="Stueber K."/>
            <person name="Sukno S.A."/>
            <person name="Sweigard J.A."/>
            <person name="Takano Y."/>
            <person name="Takahara H."/>
            <person name="Trail F."/>
            <person name="van der Does H.C."/>
            <person name="Voll L.M."/>
            <person name="Will I."/>
            <person name="Young S."/>
            <person name="Zeng Q."/>
            <person name="Zhang J."/>
            <person name="Zhou S."/>
            <person name="Dickman M.B."/>
            <person name="Schulze-Lefert P."/>
            <person name="Ver Loren van Themaat E."/>
            <person name="Ma L.-J."/>
            <person name="Vaillancourt L.J."/>
        </authorList>
    </citation>
    <scope>NUCLEOTIDE SEQUENCE [LARGE SCALE GENOMIC DNA]</scope>
    <source>
        <strain evidence="3">M1.001 / M2 / FGSC 10212</strain>
    </source>
</reference>
<dbReference type="AlphaFoldDB" id="E3R0U0"/>
<dbReference type="EMBL" id="GG697491">
    <property type="protein sequence ID" value="EFQ36728.1"/>
    <property type="molecule type" value="Genomic_DNA"/>
</dbReference>
<dbReference type="RefSeq" id="XP_008100748.1">
    <property type="nucleotide sequence ID" value="XM_008102557.1"/>
</dbReference>
<protein>
    <submittedName>
        <fullName evidence="2">Tol protein</fullName>
    </submittedName>
</protein>
<dbReference type="OrthoDB" id="5362512at2759"/>
<dbReference type="Pfam" id="PF06985">
    <property type="entry name" value="HET"/>
    <property type="match status" value="1"/>
</dbReference>
<gene>
    <name evidence="2" type="ORF">GLRG_11875</name>
</gene>